<dbReference type="InterPro" id="IPR013216">
    <property type="entry name" value="Methyltransf_11"/>
</dbReference>
<reference evidence="2" key="1">
    <citation type="submission" date="2021-02" db="EMBL/GenBank/DDBJ databases">
        <authorList>
            <person name="Dougan E. K."/>
            <person name="Rhodes N."/>
            <person name="Thang M."/>
            <person name="Chan C."/>
        </authorList>
    </citation>
    <scope>NUCLEOTIDE SEQUENCE</scope>
</reference>
<name>A0A812MM79_9DINO</name>
<dbReference type="Pfam" id="PF08241">
    <property type="entry name" value="Methyltransf_11"/>
    <property type="match status" value="1"/>
</dbReference>
<keyword evidence="3" id="KW-1185">Reference proteome</keyword>
<dbReference type="SUPFAM" id="SSF53335">
    <property type="entry name" value="S-adenosyl-L-methionine-dependent methyltransferases"/>
    <property type="match status" value="1"/>
</dbReference>
<dbReference type="CDD" id="cd02440">
    <property type="entry name" value="AdoMet_MTases"/>
    <property type="match status" value="1"/>
</dbReference>
<dbReference type="InterPro" id="IPR029063">
    <property type="entry name" value="SAM-dependent_MTases_sf"/>
</dbReference>
<protein>
    <submittedName>
        <fullName evidence="2">Mettl7b protein</fullName>
    </submittedName>
</protein>
<dbReference type="Gene3D" id="3.40.50.150">
    <property type="entry name" value="Vaccinia Virus protein VP39"/>
    <property type="match status" value="1"/>
</dbReference>
<dbReference type="AlphaFoldDB" id="A0A812MM79"/>
<proteinExistence type="predicted"/>
<sequence length="98" mass="10807">LYPPGVSLVGLDPEVSAYATWPKKPRGLDFEAVRGWAEALPFADNSFDAVVASLVLCSVREPDTALREIARVLKPGGRYLFLEHIRAPTGSALRWQQE</sequence>
<dbReference type="EMBL" id="CAJNJA010011339">
    <property type="protein sequence ID" value="CAE7270852.1"/>
    <property type="molecule type" value="Genomic_DNA"/>
</dbReference>
<dbReference type="InterPro" id="IPR052356">
    <property type="entry name" value="Thiol_S-MT"/>
</dbReference>
<feature type="non-terminal residue" evidence="2">
    <location>
        <position position="1"/>
    </location>
</feature>
<evidence type="ECO:0000313" key="3">
    <source>
        <dbReference type="Proteomes" id="UP000601435"/>
    </source>
</evidence>
<comment type="caution">
    <text evidence="2">The sequence shown here is derived from an EMBL/GenBank/DDBJ whole genome shotgun (WGS) entry which is preliminary data.</text>
</comment>
<organism evidence="2 3">
    <name type="scientific">Symbiodinium necroappetens</name>
    <dbReference type="NCBI Taxonomy" id="1628268"/>
    <lineage>
        <taxon>Eukaryota</taxon>
        <taxon>Sar</taxon>
        <taxon>Alveolata</taxon>
        <taxon>Dinophyceae</taxon>
        <taxon>Suessiales</taxon>
        <taxon>Symbiodiniaceae</taxon>
        <taxon>Symbiodinium</taxon>
    </lineage>
</organism>
<accession>A0A812MM79</accession>
<feature type="non-terminal residue" evidence="2">
    <location>
        <position position="98"/>
    </location>
</feature>
<evidence type="ECO:0000259" key="1">
    <source>
        <dbReference type="Pfam" id="PF08241"/>
    </source>
</evidence>
<dbReference type="PANTHER" id="PTHR45036:SF1">
    <property type="entry name" value="METHYLTRANSFERASE LIKE 7A"/>
    <property type="match status" value="1"/>
</dbReference>
<dbReference type="OrthoDB" id="416496at2759"/>
<gene>
    <name evidence="2" type="primary">Mettl7b</name>
    <name evidence="2" type="ORF">SNEC2469_LOCUS6484</name>
</gene>
<evidence type="ECO:0000313" key="2">
    <source>
        <dbReference type="EMBL" id="CAE7270852.1"/>
    </source>
</evidence>
<dbReference type="PANTHER" id="PTHR45036">
    <property type="entry name" value="METHYLTRANSFERASE LIKE 7B"/>
    <property type="match status" value="1"/>
</dbReference>
<feature type="domain" description="Methyltransferase type 11" evidence="1">
    <location>
        <begin position="8"/>
        <end position="81"/>
    </location>
</feature>
<dbReference type="GO" id="GO:0008757">
    <property type="term" value="F:S-adenosylmethionine-dependent methyltransferase activity"/>
    <property type="evidence" value="ECO:0007669"/>
    <property type="project" value="InterPro"/>
</dbReference>
<dbReference type="Proteomes" id="UP000601435">
    <property type="component" value="Unassembled WGS sequence"/>
</dbReference>